<dbReference type="Pfam" id="PF23286">
    <property type="entry name" value="LRR_13"/>
    <property type="match status" value="1"/>
</dbReference>
<evidence type="ECO:0000256" key="7">
    <source>
        <dbReference type="ARBA" id="ARBA00047304"/>
    </source>
</evidence>
<dbReference type="Gene3D" id="1.10.8.430">
    <property type="entry name" value="Helical domain of apoptotic protease-activating factors"/>
    <property type="match status" value="1"/>
</dbReference>
<dbReference type="PROSITE" id="PS50104">
    <property type="entry name" value="TIR"/>
    <property type="match status" value="1"/>
</dbReference>
<dbReference type="InterPro" id="IPR058192">
    <property type="entry name" value="WHD_ROQ1-like"/>
</dbReference>
<dbReference type="FunFam" id="3.40.50.10140:FF:000007">
    <property type="entry name" value="Disease resistance protein (TIR-NBS-LRR class)"/>
    <property type="match status" value="1"/>
</dbReference>
<organism evidence="9 10">
    <name type="scientific">Jatropha curcas</name>
    <name type="common">Barbados nut</name>
    <dbReference type="NCBI Taxonomy" id="180498"/>
    <lineage>
        <taxon>Eukaryota</taxon>
        <taxon>Viridiplantae</taxon>
        <taxon>Streptophyta</taxon>
        <taxon>Embryophyta</taxon>
        <taxon>Tracheophyta</taxon>
        <taxon>Spermatophyta</taxon>
        <taxon>Magnoliopsida</taxon>
        <taxon>eudicotyledons</taxon>
        <taxon>Gunneridae</taxon>
        <taxon>Pentapetalae</taxon>
        <taxon>rosids</taxon>
        <taxon>fabids</taxon>
        <taxon>Malpighiales</taxon>
        <taxon>Euphorbiaceae</taxon>
        <taxon>Crotonoideae</taxon>
        <taxon>Jatropheae</taxon>
        <taxon>Jatropha</taxon>
    </lineage>
</organism>
<dbReference type="AlphaFoldDB" id="A0A067JSG7"/>
<dbReference type="InterPro" id="IPR044974">
    <property type="entry name" value="Disease_R_plants"/>
</dbReference>
<dbReference type="GO" id="GO:0007165">
    <property type="term" value="P:signal transduction"/>
    <property type="evidence" value="ECO:0007669"/>
    <property type="project" value="InterPro"/>
</dbReference>
<dbReference type="EC" id="3.2.2.6" evidence="1"/>
<keyword evidence="4" id="KW-0378">Hydrolase</keyword>
<evidence type="ECO:0000256" key="5">
    <source>
        <dbReference type="ARBA" id="ARBA00022821"/>
    </source>
</evidence>
<evidence type="ECO:0000313" key="10">
    <source>
        <dbReference type="Proteomes" id="UP000027138"/>
    </source>
</evidence>
<dbReference type="Pfam" id="PF20160">
    <property type="entry name" value="C-JID"/>
    <property type="match status" value="1"/>
</dbReference>
<evidence type="ECO:0000256" key="3">
    <source>
        <dbReference type="ARBA" id="ARBA00022737"/>
    </source>
</evidence>
<dbReference type="InterPro" id="IPR027417">
    <property type="entry name" value="P-loop_NTPase"/>
</dbReference>
<dbReference type="PANTHER" id="PTHR11017">
    <property type="entry name" value="LEUCINE-RICH REPEAT-CONTAINING PROTEIN"/>
    <property type="match status" value="1"/>
</dbReference>
<dbReference type="GO" id="GO:0006952">
    <property type="term" value="P:defense response"/>
    <property type="evidence" value="ECO:0007669"/>
    <property type="project" value="InterPro"/>
</dbReference>
<dbReference type="SUPFAM" id="SSF52058">
    <property type="entry name" value="L domain-like"/>
    <property type="match status" value="1"/>
</dbReference>
<reference evidence="9 10" key="1">
    <citation type="journal article" date="2014" name="PLoS ONE">
        <title>Global Analysis of Gene Expression Profiles in Physic Nut (Jatropha curcas L.) Seedlings Exposed to Salt Stress.</title>
        <authorList>
            <person name="Zhang L."/>
            <person name="Zhang C."/>
            <person name="Wu P."/>
            <person name="Chen Y."/>
            <person name="Li M."/>
            <person name="Jiang H."/>
            <person name="Wu G."/>
        </authorList>
    </citation>
    <scope>NUCLEOTIDE SEQUENCE [LARGE SCALE GENOMIC DNA]</scope>
    <source>
        <strain evidence="10">cv. GZQX0401</strain>
        <tissue evidence="9">Young leaves</tissue>
    </source>
</reference>
<dbReference type="Proteomes" id="UP000027138">
    <property type="component" value="Unassembled WGS sequence"/>
</dbReference>
<dbReference type="InterPro" id="IPR011713">
    <property type="entry name" value="Leu-rich_rpt_3"/>
</dbReference>
<dbReference type="InterPro" id="IPR035897">
    <property type="entry name" value="Toll_tir_struct_dom_sf"/>
</dbReference>
<dbReference type="GO" id="GO:0061809">
    <property type="term" value="F:NAD+ nucleosidase activity, cyclic ADP-ribose generating"/>
    <property type="evidence" value="ECO:0007669"/>
    <property type="project" value="UniProtKB-EC"/>
</dbReference>
<evidence type="ECO:0000256" key="4">
    <source>
        <dbReference type="ARBA" id="ARBA00022801"/>
    </source>
</evidence>
<feature type="domain" description="TIR" evidence="8">
    <location>
        <begin position="10"/>
        <end position="176"/>
    </location>
</feature>
<comment type="catalytic activity">
    <reaction evidence="7">
        <text>NAD(+) + H2O = ADP-D-ribose + nicotinamide + H(+)</text>
        <dbReference type="Rhea" id="RHEA:16301"/>
        <dbReference type="ChEBI" id="CHEBI:15377"/>
        <dbReference type="ChEBI" id="CHEBI:15378"/>
        <dbReference type="ChEBI" id="CHEBI:17154"/>
        <dbReference type="ChEBI" id="CHEBI:57540"/>
        <dbReference type="ChEBI" id="CHEBI:57967"/>
        <dbReference type="EC" id="3.2.2.6"/>
    </reaction>
    <physiologicalReaction direction="left-to-right" evidence="7">
        <dbReference type="Rhea" id="RHEA:16302"/>
    </physiologicalReaction>
</comment>
<evidence type="ECO:0000256" key="2">
    <source>
        <dbReference type="ARBA" id="ARBA00022614"/>
    </source>
</evidence>
<dbReference type="InterPro" id="IPR045344">
    <property type="entry name" value="C-JID"/>
</dbReference>
<dbReference type="Gene3D" id="3.80.10.10">
    <property type="entry name" value="Ribonuclease Inhibitor"/>
    <property type="match status" value="2"/>
</dbReference>
<dbReference type="InterPro" id="IPR002182">
    <property type="entry name" value="NB-ARC"/>
</dbReference>
<dbReference type="SUPFAM" id="SSF52200">
    <property type="entry name" value="Toll/Interleukin receptor TIR domain"/>
    <property type="match status" value="1"/>
</dbReference>
<protein>
    <recommendedName>
        <fullName evidence="1">ADP-ribosyl cyclase/cyclic ADP-ribose hydrolase</fullName>
        <ecNumber evidence="1">3.2.2.6</ecNumber>
    </recommendedName>
</protein>
<keyword evidence="6" id="KW-0520">NAD</keyword>
<dbReference type="PRINTS" id="PR00364">
    <property type="entry name" value="DISEASERSIST"/>
</dbReference>
<dbReference type="SMART" id="SM00255">
    <property type="entry name" value="TIR"/>
    <property type="match status" value="1"/>
</dbReference>
<name>A0A067JSG7_JATCU</name>
<dbReference type="Pfam" id="PF01582">
    <property type="entry name" value="TIR"/>
    <property type="match status" value="1"/>
</dbReference>
<dbReference type="PANTHER" id="PTHR11017:SF553">
    <property type="entry name" value="ADP-RIBOSYL CYCLASE_CYCLIC ADP-RIBOSE HYDROLASE"/>
    <property type="match status" value="1"/>
</dbReference>
<dbReference type="Gene3D" id="3.40.50.10140">
    <property type="entry name" value="Toll/interleukin-1 receptor homology (TIR) domain"/>
    <property type="match status" value="1"/>
</dbReference>
<sequence>MASAAAAQEWRYDVFLSFRGGDTRNNFTSHLYNDLIRKGVITFKDDRELPKGESVPQQLPKAIQDSGILVVIFSQNYANSTWCLDELVKIFECKKAGRQTVLPIFYDVSPYDVQNQDGKFGEPFTEYEKLFKNHFQKVQEWHVALTEVGNLSGWHLGDRDESKFIDEIVEAILRRLRRSSHSIAKDFVGMESRLEKMFDYLDLEQLNKVRIIGICGMGGIGKTTIAGVVYKDIRWQFEGSCFLGSVRESFEKNGIVFLQKRLLSATLMYDGIPVYDVYGGTDEIRNRFCRKRILVILDDVDQLEQLESLIGRRDENWFGIGSRVIITTRDEHLLKQHGVDETYWVEGLNYEDASELFCSKAIKNNFHEEEYRELCHEFVKYASGLPLALKVLGSSLFGKSVKEWNKTLDKLKKIPNEEILSKLQLSYDGLDRTSQEIFLDIACFFKGMETDYVLKVLESCGFFPDSAIGDLIDKSLITICCGSVWMHDLIQEMGRAIVHKESRENPGLRRRIWLYKNVSHIQVKNMEANAKAIVLRSWKQEEQLSAKVFSRMKVLRLLILRDVPASQDIEYLSNELRYLEWYKCPCKSFPSNFQPGKLVELHMKCSNIEQLWKRSIKPVNELLKVIDLSYSRSLIKTPDFQGLPNLEKLNLEGCESLREVHQSIGVMKRLVFLNLKNCRNLVALPSSMCNLKSLQTLILSGCSKLIKLPDRWEDMTCLEKLDATGIGMEQLELAEQWDFHLPPWLMSWTWKNPHPMAIVFSSGLPALKELNASYCKLPERAIPNDLSVSFPFLERLDLSGNNFVSLPSSISNLSHLDSLEVSNCKRLQLLPDLPSTITSLHANNCTSLENLPNVSEKQNNPVNILMEFSNCSKLNDNYQGNIKAAFTWLKSHLLFLLASRLVLSMRHERCCPEKGYYLGEPHSLMFLDISMRFPGSEIPEWFNCQSSSNPLTILLPPCEKWWNIAGFVICVVISGKAVYEGQRPCKFTLYEENKEVWNSYLSLKFPSNDVPLTSDHLYIFSVANPIPIKYPSYVRFESGHCYSSSGASPIPRDPYEEQGVTEVELTFDENVIKRCGIRIVRANELKELIQKRKPSEEDTELGLESEWVRKISSYLELIDSSSANPIPIDPCEEQSVTEDTEFGFRELRRSYLELIDTVIRKKTRSWEMKIPSCSHGNYVHTELVGSVGELNQLRDTPLTLSYWRLRFFFFFTILNYSGNYPFSVFY</sequence>
<dbReference type="EMBL" id="KK914893">
    <property type="protein sequence ID" value="KDP26906.1"/>
    <property type="molecule type" value="Genomic_DNA"/>
</dbReference>
<dbReference type="Gene3D" id="3.40.50.300">
    <property type="entry name" value="P-loop containing nucleotide triphosphate hydrolases"/>
    <property type="match status" value="1"/>
</dbReference>
<proteinExistence type="predicted"/>
<evidence type="ECO:0000256" key="6">
    <source>
        <dbReference type="ARBA" id="ARBA00023027"/>
    </source>
</evidence>
<dbReference type="SUPFAM" id="SSF52540">
    <property type="entry name" value="P-loop containing nucleoside triphosphate hydrolases"/>
    <property type="match status" value="1"/>
</dbReference>
<dbReference type="InterPro" id="IPR058546">
    <property type="entry name" value="RPS4B/Roq1-like_LRR"/>
</dbReference>
<dbReference type="Pfam" id="PF23282">
    <property type="entry name" value="WHD_ROQ1"/>
    <property type="match status" value="1"/>
</dbReference>
<gene>
    <name evidence="9" type="ORF">JCGZ_18064</name>
</gene>
<keyword evidence="10" id="KW-1185">Reference proteome</keyword>
<dbReference type="Pfam" id="PF07725">
    <property type="entry name" value="LRR_3"/>
    <property type="match status" value="1"/>
</dbReference>
<dbReference type="InterPro" id="IPR042197">
    <property type="entry name" value="Apaf_helical"/>
</dbReference>
<dbReference type="GO" id="GO:0043531">
    <property type="term" value="F:ADP binding"/>
    <property type="evidence" value="ECO:0007669"/>
    <property type="project" value="InterPro"/>
</dbReference>
<evidence type="ECO:0000259" key="8">
    <source>
        <dbReference type="PROSITE" id="PS50104"/>
    </source>
</evidence>
<dbReference type="PROSITE" id="PS51450">
    <property type="entry name" value="LRR"/>
    <property type="match status" value="1"/>
</dbReference>
<evidence type="ECO:0000313" key="9">
    <source>
        <dbReference type="EMBL" id="KDP26906.1"/>
    </source>
</evidence>
<evidence type="ECO:0000256" key="1">
    <source>
        <dbReference type="ARBA" id="ARBA00011982"/>
    </source>
</evidence>
<accession>A0A067JSG7</accession>
<keyword evidence="5" id="KW-0611">Plant defense</keyword>
<keyword evidence="2" id="KW-0433">Leucine-rich repeat</keyword>
<dbReference type="OrthoDB" id="736010at2759"/>
<dbReference type="STRING" id="180498.A0A067JSG7"/>
<keyword evidence="3" id="KW-0677">Repeat</keyword>
<dbReference type="Pfam" id="PF00931">
    <property type="entry name" value="NB-ARC"/>
    <property type="match status" value="1"/>
</dbReference>
<dbReference type="InterPro" id="IPR032675">
    <property type="entry name" value="LRR_dom_sf"/>
</dbReference>
<dbReference type="InterPro" id="IPR000157">
    <property type="entry name" value="TIR_dom"/>
</dbReference>
<dbReference type="InterPro" id="IPR001611">
    <property type="entry name" value="Leu-rich_rpt"/>
</dbReference>